<dbReference type="Pfam" id="PF24287">
    <property type="entry name" value="DUF7475"/>
    <property type="match status" value="1"/>
</dbReference>
<evidence type="ECO:0000313" key="3">
    <source>
        <dbReference type="Proteomes" id="UP000011602"/>
    </source>
</evidence>
<feature type="transmembrane region" description="Helical" evidence="1">
    <location>
        <begin position="20"/>
        <end position="38"/>
    </location>
</feature>
<sequence>MTALGNGPALETDSLSARHWLGIGLALVTAAVHLVLGIDFLPHWMGAAFLVSTVGFGLGVVLVLVGYRRRFVYLLGVPFTAAQIVLWYALNQPAAVGDLSSAELIDKVAQVLLIAVLVVCYRRE</sequence>
<keyword evidence="1" id="KW-1133">Transmembrane helix</keyword>
<name>L9XM93_9EURY</name>
<feature type="transmembrane region" description="Helical" evidence="1">
    <location>
        <begin position="44"/>
        <end position="64"/>
    </location>
</feature>
<dbReference type="RefSeq" id="WP_007257667.1">
    <property type="nucleotide sequence ID" value="NZ_AOHZ01000010.1"/>
</dbReference>
<proteinExistence type="predicted"/>
<dbReference type="OrthoDB" id="330759at2157"/>
<organism evidence="2 3">
    <name type="scientific">Natronolimnohabitans innermongolicus JCM 12255</name>
    <dbReference type="NCBI Taxonomy" id="1227499"/>
    <lineage>
        <taxon>Archaea</taxon>
        <taxon>Methanobacteriati</taxon>
        <taxon>Methanobacteriota</taxon>
        <taxon>Stenosarchaea group</taxon>
        <taxon>Halobacteria</taxon>
        <taxon>Halobacteriales</taxon>
        <taxon>Natrialbaceae</taxon>
        <taxon>Natronolimnohabitans</taxon>
    </lineage>
</organism>
<keyword evidence="1" id="KW-0812">Transmembrane</keyword>
<dbReference type="STRING" id="1227499.C493_01779"/>
<keyword evidence="1" id="KW-0472">Membrane</keyword>
<dbReference type="EMBL" id="AOHZ01000010">
    <property type="protein sequence ID" value="ELY61788.1"/>
    <property type="molecule type" value="Genomic_DNA"/>
</dbReference>
<dbReference type="InterPro" id="IPR055898">
    <property type="entry name" value="DUF7475"/>
</dbReference>
<dbReference type="eggNOG" id="arCOG04524">
    <property type="taxonomic scope" value="Archaea"/>
</dbReference>
<feature type="transmembrane region" description="Helical" evidence="1">
    <location>
        <begin position="71"/>
        <end position="90"/>
    </location>
</feature>
<evidence type="ECO:0000256" key="1">
    <source>
        <dbReference type="SAM" id="Phobius"/>
    </source>
</evidence>
<reference evidence="2 3" key="1">
    <citation type="journal article" date="2014" name="PLoS Genet.">
        <title>Phylogenetically driven sequencing of extremely halophilic archaea reveals strategies for static and dynamic osmo-response.</title>
        <authorList>
            <person name="Becker E.A."/>
            <person name="Seitzer P.M."/>
            <person name="Tritt A."/>
            <person name="Larsen D."/>
            <person name="Krusor M."/>
            <person name="Yao A.I."/>
            <person name="Wu D."/>
            <person name="Madern D."/>
            <person name="Eisen J.A."/>
            <person name="Darling A.E."/>
            <person name="Facciotti M.T."/>
        </authorList>
    </citation>
    <scope>NUCLEOTIDE SEQUENCE [LARGE SCALE GENOMIC DNA]</scope>
    <source>
        <strain evidence="2 3">JCM 12255</strain>
    </source>
</reference>
<comment type="caution">
    <text evidence="2">The sequence shown here is derived from an EMBL/GenBank/DDBJ whole genome shotgun (WGS) entry which is preliminary data.</text>
</comment>
<dbReference type="AlphaFoldDB" id="L9XM93"/>
<protein>
    <submittedName>
        <fullName evidence="2">Uncharacterized protein</fullName>
    </submittedName>
</protein>
<evidence type="ECO:0000313" key="2">
    <source>
        <dbReference type="EMBL" id="ELY61788.1"/>
    </source>
</evidence>
<gene>
    <name evidence="2" type="ORF">C493_01779</name>
</gene>
<accession>L9XM93</accession>
<dbReference type="Proteomes" id="UP000011602">
    <property type="component" value="Unassembled WGS sequence"/>
</dbReference>
<keyword evidence="3" id="KW-1185">Reference proteome</keyword>